<keyword evidence="2" id="KW-0732">Signal</keyword>
<dbReference type="STRING" id="2903.R1ELF1"/>
<dbReference type="InterPro" id="IPR001539">
    <property type="entry name" value="Peptidase_U32"/>
</dbReference>
<dbReference type="InterPro" id="IPR020988">
    <property type="entry name" value="Pept_U32_collagenase"/>
</dbReference>
<evidence type="ECO:0000256" key="1">
    <source>
        <dbReference type="SAM" id="MobiDB-lite"/>
    </source>
</evidence>
<evidence type="ECO:0000256" key="2">
    <source>
        <dbReference type="SAM" id="SignalP"/>
    </source>
</evidence>
<keyword evidence="5" id="KW-1185">Reference proteome</keyword>
<dbReference type="Pfam" id="PF01136">
    <property type="entry name" value="Peptidase_U32"/>
    <property type="match status" value="1"/>
</dbReference>
<dbReference type="EnsemblProtists" id="EOD23801">
    <property type="protein sequence ID" value="EOD23801"/>
    <property type="gene ID" value="EMIHUDRAFT_457888"/>
</dbReference>
<evidence type="ECO:0000313" key="5">
    <source>
        <dbReference type="Proteomes" id="UP000013827"/>
    </source>
</evidence>
<dbReference type="AlphaFoldDB" id="A0A0D3JJW6"/>
<feature type="chain" id="PRO_5044195517" description="Peptidase U32 collagenase domain-containing protein" evidence="2">
    <location>
        <begin position="19"/>
        <end position="805"/>
    </location>
</feature>
<dbReference type="PANTHER" id="PTHR30217:SF10">
    <property type="entry name" value="23S RRNA 5-HYDROXYCYTIDINE C2501 SYNTHASE"/>
    <property type="match status" value="1"/>
</dbReference>
<reference evidence="5" key="1">
    <citation type="journal article" date="2013" name="Nature">
        <title>Pan genome of the phytoplankton Emiliania underpins its global distribution.</title>
        <authorList>
            <person name="Read B.A."/>
            <person name="Kegel J."/>
            <person name="Klute M.J."/>
            <person name="Kuo A."/>
            <person name="Lefebvre S.C."/>
            <person name="Maumus F."/>
            <person name="Mayer C."/>
            <person name="Miller J."/>
            <person name="Monier A."/>
            <person name="Salamov A."/>
            <person name="Young J."/>
            <person name="Aguilar M."/>
            <person name="Claverie J.M."/>
            <person name="Frickenhaus S."/>
            <person name="Gonzalez K."/>
            <person name="Herman E.K."/>
            <person name="Lin Y.C."/>
            <person name="Napier J."/>
            <person name="Ogata H."/>
            <person name="Sarno A.F."/>
            <person name="Shmutz J."/>
            <person name="Schroeder D."/>
            <person name="de Vargas C."/>
            <person name="Verret F."/>
            <person name="von Dassow P."/>
            <person name="Valentin K."/>
            <person name="Van de Peer Y."/>
            <person name="Wheeler G."/>
            <person name="Dacks J.B."/>
            <person name="Delwiche C.F."/>
            <person name="Dyhrman S.T."/>
            <person name="Glockner G."/>
            <person name="John U."/>
            <person name="Richards T."/>
            <person name="Worden A.Z."/>
            <person name="Zhang X."/>
            <person name="Grigoriev I.V."/>
            <person name="Allen A.E."/>
            <person name="Bidle K."/>
            <person name="Borodovsky M."/>
            <person name="Bowler C."/>
            <person name="Brownlee C."/>
            <person name="Cock J.M."/>
            <person name="Elias M."/>
            <person name="Gladyshev V.N."/>
            <person name="Groth M."/>
            <person name="Guda C."/>
            <person name="Hadaegh A."/>
            <person name="Iglesias-Rodriguez M.D."/>
            <person name="Jenkins J."/>
            <person name="Jones B.M."/>
            <person name="Lawson T."/>
            <person name="Leese F."/>
            <person name="Lindquist E."/>
            <person name="Lobanov A."/>
            <person name="Lomsadze A."/>
            <person name="Malik S.B."/>
            <person name="Marsh M.E."/>
            <person name="Mackinder L."/>
            <person name="Mock T."/>
            <person name="Mueller-Roeber B."/>
            <person name="Pagarete A."/>
            <person name="Parker M."/>
            <person name="Probert I."/>
            <person name="Quesneville H."/>
            <person name="Raines C."/>
            <person name="Rensing S.A."/>
            <person name="Riano-Pachon D.M."/>
            <person name="Richier S."/>
            <person name="Rokitta S."/>
            <person name="Shiraiwa Y."/>
            <person name="Soanes D.M."/>
            <person name="van der Giezen M."/>
            <person name="Wahlund T.M."/>
            <person name="Williams B."/>
            <person name="Wilson W."/>
            <person name="Wolfe G."/>
            <person name="Wurch L.L."/>
        </authorList>
    </citation>
    <scope>NUCLEOTIDE SEQUENCE</scope>
</reference>
<dbReference type="InterPro" id="IPR051454">
    <property type="entry name" value="RNA/ubiquinone_mod_enzymes"/>
</dbReference>
<sequence length="805" mass="84805">MLVLSPLLLLGYRADALAGGVVPSSNQPLRRTPAPIAALRDARYRKSTDLYKRLEQGRGGGPTRRAAPVTKPVLLAPAGGWPQVEAAIKAGADAVYFGCAAGLNARARATNFGLDELPALMERLHAAGLEGYMCVNVLIFESEMAQAEQLARTAEGAGVDGLIVQDVGLASRLHAVAPSLPLHASTQMSISDSDGARFASETLGARTVVLTRELSIDDIAAVAAAVPGANVEVFVHGHMCVSYNGQCFSSESGGGRSANRGQCRMPYGLMVDGRLKELRDASHYLLSPQETLLPTTGGSDGLLTPSDEDLCGLEHVPRLLEAGVRTFKIEGRLKSAEYVYVSTLAYRRAIDEAWGAREAVSASHTDVLDAAARERRATPPPLAPDALRQEHDGHSAGFFDGPRHQTFVRGLSPSHRGVCAGTVVAAPRKNTVRISRRVELSAGDGVAFGAASSEAGGRLWGVKSEDASAAEGGEAVTLELEDASKLAGVRVGDLVWRTQHGALQRQLKGLLSDPTAGRALVDVALDGEIGEPLNVTVTDGRGRSASCVTEAVLQRATGTPLSEQSLRKAVGQLGGTPLVVRHVDVGGAVASGGAWLPLSAVKEARRNAVERLVEARSAQRVAAAAACAAVDEIVIDFLELDGIREGLAAARPKATALWRVLLQLDGADAILAYLELGVARLAPTFDLDADQLCALVSALPPSLRSRIEHCVFARTLSTGNSYKDCGHPCTRHSLHLVDGRQQRHHVLADSGCRNTVFNSQPQSAAPYLAQLREAGVRNMRVGLAGPRGEGTAPPLFTPSGREQAR</sequence>
<accession>A0A0D3JJW6</accession>
<feature type="domain" description="Peptidase U32 collagenase" evidence="3">
    <location>
        <begin position="495"/>
        <end position="616"/>
    </location>
</feature>
<dbReference type="GeneID" id="17269347"/>
<feature type="signal peptide" evidence="2">
    <location>
        <begin position="1"/>
        <end position="18"/>
    </location>
</feature>
<evidence type="ECO:0000313" key="4">
    <source>
        <dbReference type="EnsemblProtists" id="EOD23801"/>
    </source>
</evidence>
<dbReference type="KEGG" id="ehx:EMIHUDRAFT_457888"/>
<dbReference type="Proteomes" id="UP000013827">
    <property type="component" value="Unassembled WGS sequence"/>
</dbReference>
<reference evidence="4" key="2">
    <citation type="submission" date="2024-10" db="UniProtKB">
        <authorList>
            <consortium name="EnsemblProtists"/>
        </authorList>
    </citation>
    <scope>IDENTIFICATION</scope>
</reference>
<dbReference type="PANTHER" id="PTHR30217">
    <property type="entry name" value="PEPTIDASE U32 FAMILY"/>
    <property type="match status" value="1"/>
</dbReference>
<dbReference type="Pfam" id="PF12392">
    <property type="entry name" value="DUF3656"/>
    <property type="match status" value="1"/>
</dbReference>
<feature type="region of interest" description="Disordered" evidence="1">
    <location>
        <begin position="784"/>
        <end position="805"/>
    </location>
</feature>
<dbReference type="SUPFAM" id="SSF51395">
    <property type="entry name" value="FMN-linked oxidoreductases"/>
    <property type="match status" value="1"/>
</dbReference>
<dbReference type="PaxDb" id="2903-EOD23801"/>
<proteinExistence type="predicted"/>
<name>A0A0D3JJW6_EMIH1</name>
<dbReference type="eggNOG" id="ENOG502QVE5">
    <property type="taxonomic scope" value="Eukaryota"/>
</dbReference>
<protein>
    <recommendedName>
        <fullName evidence="3">Peptidase U32 collagenase domain-containing protein</fullName>
    </recommendedName>
</protein>
<organism evidence="4 5">
    <name type="scientific">Emiliania huxleyi (strain CCMP1516)</name>
    <dbReference type="NCBI Taxonomy" id="280463"/>
    <lineage>
        <taxon>Eukaryota</taxon>
        <taxon>Haptista</taxon>
        <taxon>Haptophyta</taxon>
        <taxon>Prymnesiophyceae</taxon>
        <taxon>Isochrysidales</taxon>
        <taxon>Noelaerhabdaceae</taxon>
        <taxon>Emiliania</taxon>
    </lineage>
</organism>
<evidence type="ECO:0000259" key="3">
    <source>
        <dbReference type="Pfam" id="PF12392"/>
    </source>
</evidence>
<dbReference type="HOGENOM" id="CLU_011540_4_0_1"/>
<dbReference type="RefSeq" id="XP_005776230.1">
    <property type="nucleotide sequence ID" value="XM_005776173.1"/>
</dbReference>